<organism evidence="2 3">
    <name type="scientific">Thraustotheca clavata</name>
    <dbReference type="NCBI Taxonomy" id="74557"/>
    <lineage>
        <taxon>Eukaryota</taxon>
        <taxon>Sar</taxon>
        <taxon>Stramenopiles</taxon>
        <taxon>Oomycota</taxon>
        <taxon>Saprolegniomycetes</taxon>
        <taxon>Saprolegniales</taxon>
        <taxon>Achlyaceae</taxon>
        <taxon>Thraustotheca</taxon>
    </lineage>
</organism>
<dbReference type="Gene3D" id="2.80.10.50">
    <property type="match status" value="2"/>
</dbReference>
<dbReference type="EMBL" id="JNBS01003439">
    <property type="protein sequence ID" value="OQR87193.1"/>
    <property type="molecule type" value="Genomic_DNA"/>
</dbReference>
<comment type="caution">
    <text evidence="2">The sequence shown here is derived from an EMBL/GenBank/DDBJ whole genome shotgun (WGS) entry which is preliminary data.</text>
</comment>
<proteinExistence type="predicted"/>
<dbReference type="Proteomes" id="UP000243217">
    <property type="component" value="Unassembled WGS sequence"/>
</dbReference>
<dbReference type="InterPro" id="IPR000772">
    <property type="entry name" value="Ricin_B_lectin"/>
</dbReference>
<dbReference type="PROSITE" id="PS50231">
    <property type="entry name" value="RICIN_B_LECTIN"/>
    <property type="match status" value="2"/>
</dbReference>
<evidence type="ECO:0000313" key="2">
    <source>
        <dbReference type="EMBL" id="OQR87193.1"/>
    </source>
</evidence>
<protein>
    <recommendedName>
        <fullName evidence="1">Ricin B lectin domain-containing protein</fullName>
    </recommendedName>
</protein>
<dbReference type="SMART" id="SM00458">
    <property type="entry name" value="RICIN"/>
    <property type="match status" value="1"/>
</dbReference>
<reference evidence="2 3" key="1">
    <citation type="journal article" date="2014" name="Genome Biol. Evol.">
        <title>The secreted proteins of Achlya hypogyna and Thraustotheca clavata identify the ancestral oomycete secretome and reveal gene acquisitions by horizontal gene transfer.</title>
        <authorList>
            <person name="Misner I."/>
            <person name="Blouin N."/>
            <person name="Leonard G."/>
            <person name="Richards T.A."/>
            <person name="Lane C.E."/>
        </authorList>
    </citation>
    <scope>NUCLEOTIDE SEQUENCE [LARGE SCALE GENOMIC DNA]</scope>
    <source>
        <strain evidence="2 3">ATCC 34112</strain>
    </source>
</reference>
<evidence type="ECO:0000259" key="1">
    <source>
        <dbReference type="SMART" id="SM00458"/>
    </source>
</evidence>
<dbReference type="AlphaFoldDB" id="A0A1V9YNA6"/>
<sequence length="217" mass="23380">FALLPNAITSISSSNGCLAYNAASNSVGVTKCTDAANQAWVFDAISKRIKLPSANVCLVSNAASLGASPTVATCSSGALNQYFDNCDNVVSQNYIKLVTKRNTAVYEYYTGLYAGSIVDDLNHLFIYSQTYQTLQVMSNGQCLDAFPSGSGYGLHTHSCDGTNGNQKWVIDSANHKIKHATHYNLCLDVDPNSPINAAQVWTCYPNSDNQYITTVAY</sequence>
<name>A0A1V9YNA6_9STRA</name>
<dbReference type="STRING" id="74557.A0A1V9YNA6"/>
<dbReference type="Pfam" id="PF00652">
    <property type="entry name" value="Ricin_B_lectin"/>
    <property type="match status" value="2"/>
</dbReference>
<gene>
    <name evidence="2" type="ORF">THRCLA_10488</name>
</gene>
<feature type="non-terminal residue" evidence="2">
    <location>
        <position position="1"/>
    </location>
</feature>
<dbReference type="OrthoDB" id="71299at2759"/>
<evidence type="ECO:0000313" key="3">
    <source>
        <dbReference type="Proteomes" id="UP000243217"/>
    </source>
</evidence>
<dbReference type="SUPFAM" id="SSF50370">
    <property type="entry name" value="Ricin B-like lectins"/>
    <property type="match status" value="2"/>
</dbReference>
<dbReference type="InterPro" id="IPR035992">
    <property type="entry name" value="Ricin_B-like_lectins"/>
</dbReference>
<feature type="domain" description="Ricin B lectin" evidence="1">
    <location>
        <begin position="6"/>
        <end position="215"/>
    </location>
</feature>
<accession>A0A1V9YNA6</accession>
<keyword evidence="3" id="KW-1185">Reference proteome</keyword>